<dbReference type="OrthoDB" id="8317736at2"/>
<feature type="chain" id="PRO_5038839581" evidence="1">
    <location>
        <begin position="30"/>
        <end position="437"/>
    </location>
</feature>
<proteinExistence type="predicted"/>
<dbReference type="PROSITE" id="PS51257">
    <property type="entry name" value="PROKAR_LIPOPROTEIN"/>
    <property type="match status" value="1"/>
</dbReference>
<dbReference type="Gene3D" id="3.40.190.10">
    <property type="entry name" value="Periplasmic binding protein-like II"/>
    <property type="match status" value="2"/>
</dbReference>
<keyword evidence="3" id="KW-1185">Reference proteome</keyword>
<evidence type="ECO:0000256" key="1">
    <source>
        <dbReference type="SAM" id="SignalP"/>
    </source>
</evidence>
<dbReference type="KEGG" id="smao:CAG99_20515"/>
<reference evidence="2 3" key="1">
    <citation type="submission" date="2017-05" db="EMBL/GenBank/DDBJ databases">
        <title>Complete genome sequence of Streptomyces sp. SCSIO 03032 revealed the diverse biosynthetic pathways for its bioactive secondary metabolites.</title>
        <authorList>
            <person name="Ma L."/>
            <person name="Zhu Y."/>
            <person name="Zhang W."/>
            <person name="Zhang G."/>
            <person name="Tian X."/>
            <person name="Zhang S."/>
            <person name="Zhang C."/>
        </authorList>
    </citation>
    <scope>NUCLEOTIDE SEQUENCE [LARGE SCALE GENOMIC DNA]</scope>
    <source>
        <strain evidence="2 3">SCSIO 03032</strain>
    </source>
</reference>
<dbReference type="Pfam" id="PF01547">
    <property type="entry name" value="SBP_bac_1"/>
    <property type="match status" value="1"/>
</dbReference>
<evidence type="ECO:0000313" key="2">
    <source>
        <dbReference type="EMBL" id="ARQ70906.1"/>
    </source>
</evidence>
<gene>
    <name evidence="2" type="ORF">CAG99_20515</name>
</gene>
<feature type="signal peptide" evidence="1">
    <location>
        <begin position="1"/>
        <end position="29"/>
    </location>
</feature>
<dbReference type="AlphaFoldDB" id="A0A1W7D1J9"/>
<dbReference type="InterPro" id="IPR050490">
    <property type="entry name" value="Bact_solute-bd_prot1"/>
</dbReference>
<evidence type="ECO:0000313" key="3">
    <source>
        <dbReference type="Proteomes" id="UP000194218"/>
    </source>
</evidence>
<organism evidence="2 3">
    <name type="scientific">Streptomyces marincola</name>
    <dbReference type="NCBI Taxonomy" id="2878388"/>
    <lineage>
        <taxon>Bacteria</taxon>
        <taxon>Bacillati</taxon>
        <taxon>Actinomycetota</taxon>
        <taxon>Actinomycetes</taxon>
        <taxon>Kitasatosporales</taxon>
        <taxon>Streptomycetaceae</taxon>
        <taxon>Streptomyces</taxon>
    </lineage>
</organism>
<dbReference type="PANTHER" id="PTHR43649">
    <property type="entry name" value="ARABINOSE-BINDING PROTEIN-RELATED"/>
    <property type="match status" value="1"/>
</dbReference>
<dbReference type="SUPFAM" id="SSF53850">
    <property type="entry name" value="Periplasmic binding protein-like II"/>
    <property type="match status" value="1"/>
</dbReference>
<name>A0A1W7D1J9_9ACTN</name>
<protein>
    <submittedName>
        <fullName evidence="2">Sugar-binding protein</fullName>
    </submittedName>
</protein>
<dbReference type="PANTHER" id="PTHR43649:SF14">
    <property type="entry name" value="BLR3389 PROTEIN"/>
    <property type="match status" value="1"/>
</dbReference>
<dbReference type="EMBL" id="CP021121">
    <property type="protein sequence ID" value="ARQ70906.1"/>
    <property type="molecule type" value="Genomic_DNA"/>
</dbReference>
<dbReference type="InterPro" id="IPR006059">
    <property type="entry name" value="SBP"/>
</dbReference>
<dbReference type="Proteomes" id="UP000194218">
    <property type="component" value="Chromosome"/>
</dbReference>
<dbReference type="RefSeq" id="WP_086160745.1">
    <property type="nucleotide sequence ID" value="NZ_CP021121.1"/>
</dbReference>
<accession>A0A1W7D1J9</accession>
<keyword evidence="1" id="KW-0732">Signal</keyword>
<sequence>MRSLDSWRPRRTRTLAGAAALALAAPVLAACGSDGPGGGGGDALEVWVYQDGATVIQEDLVERFNESSDIDINLTQVPGENYQDRMRTAMGSPNAPDIFFNWGGGSISDFVAEDMLVDLTDVLADDEEFRDAFLPTILDAGAVDGRYYGIPMRGVQPVILFYNQTLFDEAGVQPPETLDDLFSLVETFQERDITPSVLAGADPWTELMWLEYLLDRQGSSAIFDRIRNGDSSAWGEPAVLEALENAVALVDAGAFGNDFRSVGYTTDGASTFFAQGEAAMHLMGSWEYGNQLTNQPEFAENDLAWAPFPTIEGGSGDPSAVVGNPTNYWSVNSNVEGERLDAAIEFLKMNGSEEYAQDLIDNGDIPATTNAEDLIASSPNPEYAAFQWDLISNASFFTLSWDQALPAAQAAPLIDAIEQLFSGQLSPQEFVETAQAL</sequence>